<dbReference type="InterPro" id="IPR032675">
    <property type="entry name" value="LRR_dom_sf"/>
</dbReference>
<organism evidence="3 4">
    <name type="scientific">Salix viminalis</name>
    <name type="common">Common osier</name>
    <name type="synonym">Basket willow</name>
    <dbReference type="NCBI Taxonomy" id="40686"/>
    <lineage>
        <taxon>Eukaryota</taxon>
        <taxon>Viridiplantae</taxon>
        <taxon>Streptophyta</taxon>
        <taxon>Embryophyta</taxon>
        <taxon>Tracheophyta</taxon>
        <taxon>Spermatophyta</taxon>
        <taxon>Magnoliopsida</taxon>
        <taxon>eudicotyledons</taxon>
        <taxon>Gunneridae</taxon>
        <taxon>Pentapetalae</taxon>
        <taxon>rosids</taxon>
        <taxon>fabids</taxon>
        <taxon>Malpighiales</taxon>
        <taxon>Salicaceae</taxon>
        <taxon>Saliceae</taxon>
        <taxon>Salix</taxon>
    </lineage>
</organism>
<dbReference type="SUPFAM" id="SSF52058">
    <property type="entry name" value="L domain-like"/>
    <property type="match status" value="1"/>
</dbReference>
<feature type="domain" description="Disease resistance protein At4g27190-like leucine-rich repeats" evidence="2">
    <location>
        <begin position="419"/>
        <end position="545"/>
    </location>
</feature>
<dbReference type="OrthoDB" id="834799at2759"/>
<sequence>MDFCSLVVMMKQKLCMQIEFPNLEELKLSSIEVEKIWQDQPGELSYWFVRLTSLIVEGCRNLKYLFTTSMVESLAQLKRLELSDCVSMEEIIIKNGLGEEENVRGVMLPKLEFLKLKGLPNLTRFCTGHLIQCCFLQELWIEDCPALKTFISNSLSTDAVANNQFEETNSTLFDEKVAFSNIEELRIFGMDNLNMIWHTELHSDSFCKLKVLWVEQGNKLLNIFPPNMLRRFQNLELLVVYSCASLEEVFDLRSLMNEKESHVVTAFKLKNMHVQNLQKLKKVWNTNPHGILSFQNLHLVIAGNCPSLKSLFPASVALGLPQLKELKLCYCGVEEIVAEEERLGEAPKFVFPKTSSVTLWDLPKLKSFYPGRHTSEWPVLKKIDVFLCDEVPVFDLEQDQLGIQVQQPLFSFEKVIPNLEELRLNVKDAAKVCQGQFSADLFHKVRVLALECSDCASAAFLLGILHRFQNMEKLLVKRGCFKEMFPCQLVDEEEHTLARIRCLDLIDLPDLEKIWNQDLRVDQLLQNLETLEVRFCGSLINLAPSASSFGNLTALDVQDCKALKYLVTSSTARSLVQLSVMSIKECKMVTEIVASNGDEAGNEIIFRKLGSLKLDCLASLTSFCSVDFTFRFPCLTEVIVTNCPKMRTFSLGILSTPKLQKVWLSEEKDKGHWKRDLNITIQQLHI</sequence>
<comment type="caution">
    <text evidence="3">The sequence shown here is derived from an EMBL/GenBank/DDBJ whole genome shotgun (WGS) entry which is preliminary data.</text>
</comment>
<reference evidence="3" key="1">
    <citation type="submission" date="2022-11" db="EMBL/GenBank/DDBJ databases">
        <authorList>
            <person name="Hyden B.L."/>
            <person name="Feng K."/>
            <person name="Yates T."/>
            <person name="Jawdy S."/>
            <person name="Smart L.B."/>
            <person name="Muchero W."/>
        </authorList>
    </citation>
    <scope>NUCLEOTIDE SEQUENCE</scope>
    <source>
        <tissue evidence="3">Shoot tip</tissue>
    </source>
</reference>
<evidence type="ECO:0000313" key="3">
    <source>
        <dbReference type="EMBL" id="KAJ6694535.1"/>
    </source>
</evidence>
<feature type="domain" description="Disease resistance protein At4g27190-like leucine-rich repeats" evidence="2">
    <location>
        <begin position="182"/>
        <end position="332"/>
    </location>
</feature>
<dbReference type="EMBL" id="JAPFFL010000011">
    <property type="protein sequence ID" value="KAJ6694534.1"/>
    <property type="molecule type" value="Genomic_DNA"/>
</dbReference>
<proteinExistence type="predicted"/>
<keyword evidence="4" id="KW-1185">Reference proteome</keyword>
<feature type="domain" description="Disease resistance protein At4g27190-like leucine-rich repeats" evidence="2">
    <location>
        <begin position="22"/>
        <end position="157"/>
    </location>
</feature>
<dbReference type="PANTHER" id="PTHR33463">
    <property type="entry name" value="NB-ARC DOMAIN-CONTAINING PROTEIN-RELATED"/>
    <property type="match status" value="1"/>
</dbReference>
<dbReference type="Pfam" id="PF23247">
    <property type="entry name" value="LRR_RPS2"/>
    <property type="match status" value="4"/>
</dbReference>
<dbReference type="InterPro" id="IPR057135">
    <property type="entry name" value="At4g27190-like_LRR"/>
</dbReference>
<evidence type="ECO:0000256" key="1">
    <source>
        <dbReference type="ARBA" id="ARBA00022821"/>
    </source>
</evidence>
<gene>
    <name evidence="3" type="ORF">OIU85_005238</name>
</gene>
<dbReference type="PANTHER" id="PTHR33463:SF209">
    <property type="entry name" value="DISEASE RESISTANCE PROTEIN RPS2-LIKE"/>
    <property type="match status" value="1"/>
</dbReference>
<dbReference type="EMBL" id="JAPFFL010000011">
    <property type="protein sequence ID" value="KAJ6694535.1"/>
    <property type="molecule type" value="Genomic_DNA"/>
</dbReference>
<protein>
    <recommendedName>
        <fullName evidence="2">Disease resistance protein At4g27190-like leucine-rich repeats domain-containing protein</fullName>
    </recommendedName>
</protein>
<evidence type="ECO:0000259" key="2">
    <source>
        <dbReference type="Pfam" id="PF23247"/>
    </source>
</evidence>
<dbReference type="Gene3D" id="3.80.10.10">
    <property type="entry name" value="Ribonuclease Inhibitor"/>
    <property type="match status" value="3"/>
</dbReference>
<reference evidence="3" key="2">
    <citation type="journal article" date="2023" name="Int. J. Mol. Sci.">
        <title>De Novo Assembly and Annotation of 11 Diverse Shrub Willow (Salix) Genomes Reveals Novel Gene Organization in Sex-Linked Regions.</title>
        <authorList>
            <person name="Hyden B."/>
            <person name="Feng K."/>
            <person name="Yates T.B."/>
            <person name="Jawdy S."/>
            <person name="Cereghino C."/>
            <person name="Smart L.B."/>
            <person name="Muchero W."/>
        </authorList>
    </citation>
    <scope>NUCLEOTIDE SEQUENCE [LARGE SCALE GENOMIC DNA]</scope>
    <source>
        <tissue evidence="3">Shoot tip</tissue>
    </source>
</reference>
<name>A0A9Q0SZ75_SALVM</name>
<feature type="domain" description="Disease resistance protein At4g27190-like leucine-rich repeats" evidence="2">
    <location>
        <begin position="546"/>
        <end position="648"/>
    </location>
</feature>
<dbReference type="InterPro" id="IPR050905">
    <property type="entry name" value="Plant_NBS-LRR"/>
</dbReference>
<dbReference type="AlphaFoldDB" id="A0A9Q0SZ75"/>
<accession>A0A9Q0SZ75</accession>
<evidence type="ECO:0000313" key="4">
    <source>
        <dbReference type="Proteomes" id="UP001151529"/>
    </source>
</evidence>
<dbReference type="Proteomes" id="UP001151529">
    <property type="component" value="Chromosome 13"/>
</dbReference>
<keyword evidence="1" id="KW-0611">Plant defense</keyword>